<dbReference type="AlphaFoldDB" id="A0A4U9HV93"/>
<feature type="region of interest" description="Disordered" evidence="1">
    <location>
        <begin position="114"/>
        <end position="145"/>
    </location>
</feature>
<proteinExistence type="predicted"/>
<protein>
    <submittedName>
        <fullName evidence="2">Uncharacterized protein</fullName>
    </submittedName>
</protein>
<reference evidence="2 3" key="1">
    <citation type="submission" date="2019-05" db="EMBL/GenBank/DDBJ databases">
        <authorList>
            <consortium name="Pathogen Informatics"/>
        </authorList>
    </citation>
    <scope>NUCLEOTIDE SEQUENCE [LARGE SCALE GENOMIC DNA]</scope>
    <source>
        <strain evidence="2 3">NCTC12971</strain>
    </source>
</reference>
<accession>A0A4U9HV93</accession>
<dbReference type="Proteomes" id="UP000307968">
    <property type="component" value="Chromosome"/>
</dbReference>
<dbReference type="EMBL" id="LR590463">
    <property type="protein sequence ID" value="VTP67686.1"/>
    <property type="molecule type" value="Genomic_DNA"/>
</dbReference>
<evidence type="ECO:0000313" key="2">
    <source>
        <dbReference type="EMBL" id="VTP67686.1"/>
    </source>
</evidence>
<organism evidence="2 3">
    <name type="scientific">Serratia rubidaea</name>
    <name type="common">Serratia marinorubra</name>
    <dbReference type="NCBI Taxonomy" id="61652"/>
    <lineage>
        <taxon>Bacteria</taxon>
        <taxon>Pseudomonadati</taxon>
        <taxon>Pseudomonadota</taxon>
        <taxon>Gammaproteobacteria</taxon>
        <taxon>Enterobacterales</taxon>
        <taxon>Yersiniaceae</taxon>
        <taxon>Serratia</taxon>
    </lineage>
</organism>
<evidence type="ECO:0000313" key="3">
    <source>
        <dbReference type="Proteomes" id="UP000307968"/>
    </source>
</evidence>
<sequence>MDVVTGEIGLPSRLSSPILITVANAVLARSFCCLKRRKKSWKAVCISIFVKPTPPPRIIGDERAGSSHDAGDAVTPYSRLQPARADTERSDGQPWAFCWRLFLSARCAPASAAAGDRPADTAPAPPLPHHPLPRPDDRAATPAYGTAKPAGYGGFSACPARFESLDVAARSSLPISWIWRRRPSFLIFCASSMAARRSSSSGMRSSAFSPNQPARCPGLLTLRHRV</sequence>
<name>A0A4U9HV93_SERRU</name>
<evidence type="ECO:0000256" key="1">
    <source>
        <dbReference type="SAM" id="MobiDB-lite"/>
    </source>
</evidence>
<gene>
    <name evidence="2" type="ORF">NCTC12971_05234</name>
</gene>